<organism evidence="2 3">
    <name type="scientific">Catenulispora yoronensis</name>
    <dbReference type="NCBI Taxonomy" id="450799"/>
    <lineage>
        <taxon>Bacteria</taxon>
        <taxon>Bacillati</taxon>
        <taxon>Actinomycetota</taxon>
        <taxon>Actinomycetes</taxon>
        <taxon>Catenulisporales</taxon>
        <taxon>Catenulisporaceae</taxon>
        <taxon>Catenulispora</taxon>
    </lineage>
</organism>
<evidence type="ECO:0000313" key="3">
    <source>
        <dbReference type="Proteomes" id="UP001500751"/>
    </source>
</evidence>
<name>A0ABN2TUF7_9ACTN</name>
<keyword evidence="1" id="KW-0732">Signal</keyword>
<evidence type="ECO:0000313" key="2">
    <source>
        <dbReference type="EMBL" id="GAA2021941.1"/>
    </source>
</evidence>
<sequence>MIASISVLIAGAVALAVAFLPSDKPAAATSKTATAAGAPDSTAPLAPAGPLTGAPVDGIESGSMEQLAFHIHAHLSIYVDGKSKTLPYGIGIIRPYQMSADAAGNPFVDGGKGIYWLHTHDSSGIIHMEAPANVSFTLGEFFDMWGQPLSAAQVGPAQGPLTVFVNGKAVTADPRSIPLNAHDVIQLDIGDVVPFQAYTFPQGL</sequence>
<dbReference type="Proteomes" id="UP001500751">
    <property type="component" value="Unassembled WGS sequence"/>
</dbReference>
<keyword evidence="3" id="KW-1185">Reference proteome</keyword>
<comment type="caution">
    <text evidence="2">The sequence shown here is derived from an EMBL/GenBank/DDBJ whole genome shotgun (WGS) entry which is preliminary data.</text>
</comment>
<gene>
    <name evidence="2" type="ORF">GCM10009839_18930</name>
</gene>
<protein>
    <recommendedName>
        <fullName evidence="4">DUF4115 domain-containing protein</fullName>
    </recommendedName>
</protein>
<evidence type="ECO:0008006" key="4">
    <source>
        <dbReference type="Google" id="ProtNLM"/>
    </source>
</evidence>
<reference evidence="2 3" key="1">
    <citation type="journal article" date="2019" name="Int. J. Syst. Evol. Microbiol.">
        <title>The Global Catalogue of Microorganisms (GCM) 10K type strain sequencing project: providing services to taxonomists for standard genome sequencing and annotation.</title>
        <authorList>
            <consortium name="The Broad Institute Genomics Platform"/>
            <consortium name="The Broad Institute Genome Sequencing Center for Infectious Disease"/>
            <person name="Wu L."/>
            <person name="Ma J."/>
        </authorList>
    </citation>
    <scope>NUCLEOTIDE SEQUENCE [LARGE SCALE GENOMIC DNA]</scope>
    <source>
        <strain evidence="2 3">JCM 16014</strain>
    </source>
</reference>
<proteinExistence type="predicted"/>
<accession>A0ABN2TUF7</accession>
<feature type="signal peptide" evidence="1">
    <location>
        <begin position="1"/>
        <end position="18"/>
    </location>
</feature>
<feature type="chain" id="PRO_5046687582" description="DUF4115 domain-containing protein" evidence="1">
    <location>
        <begin position="19"/>
        <end position="204"/>
    </location>
</feature>
<evidence type="ECO:0000256" key="1">
    <source>
        <dbReference type="SAM" id="SignalP"/>
    </source>
</evidence>
<dbReference type="EMBL" id="BAAAQN010000008">
    <property type="protein sequence ID" value="GAA2021941.1"/>
    <property type="molecule type" value="Genomic_DNA"/>
</dbReference>